<evidence type="ECO:0000313" key="5">
    <source>
        <dbReference type="Proteomes" id="UP000886998"/>
    </source>
</evidence>
<evidence type="ECO:0000313" key="4">
    <source>
        <dbReference type="EMBL" id="GFY49746.1"/>
    </source>
</evidence>
<feature type="chain" id="PRO_5036444359" evidence="3">
    <location>
        <begin position="22"/>
        <end position="699"/>
    </location>
</feature>
<dbReference type="GO" id="GO:0008010">
    <property type="term" value="F:structural constituent of chitin-based larval cuticle"/>
    <property type="evidence" value="ECO:0007669"/>
    <property type="project" value="TreeGrafter"/>
</dbReference>
<dbReference type="Pfam" id="PF00379">
    <property type="entry name" value="Chitin_bind_4"/>
    <property type="match status" value="1"/>
</dbReference>
<keyword evidence="5" id="KW-1185">Reference proteome</keyword>
<evidence type="ECO:0000256" key="2">
    <source>
        <dbReference type="SAM" id="MobiDB-lite"/>
    </source>
</evidence>
<feature type="region of interest" description="Disordered" evidence="2">
    <location>
        <begin position="482"/>
        <end position="505"/>
    </location>
</feature>
<evidence type="ECO:0000256" key="1">
    <source>
        <dbReference type="PROSITE-ProRule" id="PRU00497"/>
    </source>
</evidence>
<dbReference type="AlphaFoldDB" id="A0A8X6XBD5"/>
<feature type="signal peptide" evidence="3">
    <location>
        <begin position="1"/>
        <end position="21"/>
    </location>
</feature>
<comment type="caution">
    <text evidence="4">The sequence shown here is derived from an EMBL/GenBank/DDBJ whole genome shotgun (WGS) entry which is preliminary data.</text>
</comment>
<dbReference type="OrthoDB" id="8000451at2759"/>
<dbReference type="PANTHER" id="PTHR10380:SF235">
    <property type="entry name" value="CUTICULAR PROTEIN 73D, ISOFORM B"/>
    <property type="match status" value="1"/>
</dbReference>
<sequence>MLHHYLYFAFVFICYFTCTLTQESSNGYLNYTNLPAETDGTLLTTDSQESNIWLLTKDSPIPAQLNRAWSPDNGYPGVQHITTLRGTNYAPSRRVPQSPIDILQNRNENIPDARDILVYAPGSAIQRHEGSAIFENSQAQTGSNFQATEAVLVELPAHLTSGFWERPRPQFMEQLSSSPRRVGSSQELDFIQFDSGSVINGQKSSGTVLPTKEASDRLPVSAVQSPNENKPADSNYEHPYQAFFIPTPDYNNETVLSVPAQPSDQNIWFPSESRTVSDSPVILEGDDGKLFYEFSYDEFPPTSSSHESIGLTLTKDDIEILEKLGILSALNLEPIEFENNNHSDEFVENLQREYQSHPQLIKHEDQHVPEVSEERFDRNLSDVDFVEVPEFLTSEYHGNIPATDESRSPTRNEPLISFDQVPSKGNESHVNGTLESHVYNGTSLTPAQIQEILQLLGLSNQDYYNLSSTSTTTAKLLSEALTTPAPESENATTNPEVSSTNTPSIIVNNDSKLIPVKTSVSTSISRSFLATPELPETSERSKLSQGLVSSGRIQPRLLDEIDSDKMVTENEVLQMISRRMSPISAEKLEMLRKLKLNPKPYVFGFHQDDGNGTRQHRNETADGFGIVKGTYGYRDPSGVYRNVNYIADNNGFHAVVRTNEPGTVSQNSADVIFRAELPPKAAVAQMMAYARARTQNNNS</sequence>
<reference evidence="4" key="1">
    <citation type="submission" date="2020-08" db="EMBL/GenBank/DDBJ databases">
        <title>Multicomponent nature underlies the extraordinary mechanical properties of spider dragline silk.</title>
        <authorList>
            <person name="Kono N."/>
            <person name="Nakamura H."/>
            <person name="Mori M."/>
            <person name="Yoshida Y."/>
            <person name="Ohtoshi R."/>
            <person name="Malay A.D."/>
            <person name="Moran D.A.P."/>
            <person name="Tomita M."/>
            <person name="Numata K."/>
            <person name="Arakawa K."/>
        </authorList>
    </citation>
    <scope>NUCLEOTIDE SEQUENCE</scope>
</reference>
<dbReference type="InterPro" id="IPR050468">
    <property type="entry name" value="Cuticle_Struct_Prot"/>
</dbReference>
<proteinExistence type="predicted"/>
<feature type="compositionally biased region" description="Polar residues" evidence="2">
    <location>
        <begin position="489"/>
        <end position="505"/>
    </location>
</feature>
<feature type="region of interest" description="Disordered" evidence="2">
    <location>
        <begin position="398"/>
        <end position="429"/>
    </location>
</feature>
<evidence type="ECO:0000256" key="3">
    <source>
        <dbReference type="SAM" id="SignalP"/>
    </source>
</evidence>
<dbReference type="EMBL" id="BMAV01007154">
    <property type="protein sequence ID" value="GFY49746.1"/>
    <property type="molecule type" value="Genomic_DNA"/>
</dbReference>
<gene>
    <name evidence="4" type="primary">NCL1_37980</name>
    <name evidence="4" type="ORF">TNIN_267651</name>
</gene>
<keyword evidence="3" id="KW-0732">Signal</keyword>
<dbReference type="GO" id="GO:0062129">
    <property type="term" value="C:chitin-based extracellular matrix"/>
    <property type="evidence" value="ECO:0007669"/>
    <property type="project" value="TreeGrafter"/>
</dbReference>
<dbReference type="InterPro" id="IPR000618">
    <property type="entry name" value="Insect_cuticle"/>
</dbReference>
<name>A0A8X6XBD5_9ARAC</name>
<dbReference type="Proteomes" id="UP000886998">
    <property type="component" value="Unassembled WGS sequence"/>
</dbReference>
<keyword evidence="1" id="KW-0193">Cuticle</keyword>
<accession>A0A8X6XBD5</accession>
<dbReference type="PANTHER" id="PTHR10380">
    <property type="entry name" value="CUTICLE PROTEIN"/>
    <property type="match status" value="1"/>
</dbReference>
<dbReference type="PROSITE" id="PS51155">
    <property type="entry name" value="CHIT_BIND_RR_2"/>
    <property type="match status" value="1"/>
</dbReference>
<feature type="region of interest" description="Disordered" evidence="2">
    <location>
        <begin position="202"/>
        <end position="235"/>
    </location>
</feature>
<protein>
    <submittedName>
        <fullName evidence="4">Cuticle protein 10.9</fullName>
    </submittedName>
</protein>
<organism evidence="4 5">
    <name type="scientific">Trichonephila inaurata madagascariensis</name>
    <dbReference type="NCBI Taxonomy" id="2747483"/>
    <lineage>
        <taxon>Eukaryota</taxon>
        <taxon>Metazoa</taxon>
        <taxon>Ecdysozoa</taxon>
        <taxon>Arthropoda</taxon>
        <taxon>Chelicerata</taxon>
        <taxon>Arachnida</taxon>
        <taxon>Araneae</taxon>
        <taxon>Araneomorphae</taxon>
        <taxon>Entelegynae</taxon>
        <taxon>Araneoidea</taxon>
        <taxon>Nephilidae</taxon>
        <taxon>Trichonephila</taxon>
        <taxon>Trichonephila inaurata</taxon>
    </lineage>
</organism>